<dbReference type="InterPro" id="IPR013108">
    <property type="entry name" value="Amidohydro_3"/>
</dbReference>
<reference evidence="2 4" key="1">
    <citation type="submission" date="2016-11" db="EMBL/GenBank/DDBJ databases">
        <title>Complete genome sequencing of Virgibacillus halodenitrificans PDB-F2.</title>
        <authorList>
            <person name="Sun Z."/>
            <person name="Zhou Y."/>
            <person name="Li H."/>
        </authorList>
    </citation>
    <scope>NUCLEOTIDE SEQUENCE [LARGE SCALE GENOMIC DNA]</scope>
    <source>
        <strain evidence="2 4">PDB-F2</strain>
    </source>
</reference>
<evidence type="ECO:0000259" key="1">
    <source>
        <dbReference type="Pfam" id="PF07969"/>
    </source>
</evidence>
<evidence type="ECO:0000313" key="5">
    <source>
        <dbReference type="Proteomes" id="UP000621631"/>
    </source>
</evidence>
<evidence type="ECO:0000313" key="4">
    <source>
        <dbReference type="Proteomes" id="UP000182945"/>
    </source>
</evidence>
<dbReference type="EMBL" id="JACWEZ010000001">
    <property type="protein sequence ID" value="MBD1221153.1"/>
    <property type="molecule type" value="Genomic_DNA"/>
</dbReference>
<dbReference type="Proteomes" id="UP000182945">
    <property type="component" value="Chromosome"/>
</dbReference>
<name>A0AAC9NMA2_VIRHA</name>
<feature type="domain" description="Amidohydrolase 3" evidence="1">
    <location>
        <begin position="51"/>
        <end position="531"/>
    </location>
</feature>
<dbReference type="Gene3D" id="3.10.310.70">
    <property type="match status" value="1"/>
</dbReference>
<keyword evidence="5" id="KW-1185">Reference proteome</keyword>
<dbReference type="SUPFAM" id="SSF51556">
    <property type="entry name" value="Metallo-dependent hydrolases"/>
    <property type="match status" value="1"/>
</dbReference>
<dbReference type="InterPro" id="IPR011059">
    <property type="entry name" value="Metal-dep_hydrolase_composite"/>
</dbReference>
<dbReference type="PANTHER" id="PTHR22642:SF2">
    <property type="entry name" value="PROTEIN LONG AFTER FAR-RED 3"/>
    <property type="match status" value="1"/>
</dbReference>
<accession>A0AAC9NMA2</accession>
<dbReference type="SUPFAM" id="SSF51338">
    <property type="entry name" value="Composite domain of metallo-dependent hydrolases"/>
    <property type="match status" value="1"/>
</dbReference>
<dbReference type="RefSeq" id="WP_071649512.1">
    <property type="nucleotide sequence ID" value="NZ_CP017962.1"/>
</dbReference>
<dbReference type="PANTHER" id="PTHR22642">
    <property type="entry name" value="IMIDAZOLONEPROPIONASE"/>
    <property type="match status" value="1"/>
</dbReference>
<dbReference type="Gene3D" id="3.20.20.140">
    <property type="entry name" value="Metal-dependent hydrolases"/>
    <property type="match status" value="1"/>
</dbReference>
<dbReference type="AlphaFoldDB" id="A0AAC9NMA2"/>
<dbReference type="GeneID" id="71515781"/>
<dbReference type="Proteomes" id="UP000621631">
    <property type="component" value="Unassembled WGS sequence"/>
</dbReference>
<dbReference type="InterPro" id="IPR032466">
    <property type="entry name" value="Metal_Hydrolase"/>
</dbReference>
<dbReference type="EMBL" id="CP017962">
    <property type="protein sequence ID" value="APC49479.1"/>
    <property type="molecule type" value="Genomic_DNA"/>
</dbReference>
<dbReference type="CDD" id="cd01300">
    <property type="entry name" value="YtcJ_like"/>
    <property type="match status" value="1"/>
</dbReference>
<dbReference type="Pfam" id="PF07969">
    <property type="entry name" value="Amidohydro_3"/>
    <property type="match status" value="1"/>
</dbReference>
<protein>
    <submittedName>
        <fullName evidence="2">Amidohydrolase</fullName>
    </submittedName>
</protein>
<organism evidence="2 4">
    <name type="scientific">Virgibacillus halodenitrificans</name>
    <name type="common">Bacillus halodenitrificans</name>
    <dbReference type="NCBI Taxonomy" id="1482"/>
    <lineage>
        <taxon>Bacteria</taxon>
        <taxon>Bacillati</taxon>
        <taxon>Bacillota</taxon>
        <taxon>Bacilli</taxon>
        <taxon>Bacillales</taxon>
        <taxon>Bacillaceae</taxon>
        <taxon>Virgibacillus</taxon>
    </lineage>
</organism>
<proteinExistence type="predicted"/>
<dbReference type="Gene3D" id="2.30.40.10">
    <property type="entry name" value="Urease, subunit C, domain 1"/>
    <property type="match status" value="1"/>
</dbReference>
<evidence type="ECO:0000313" key="2">
    <source>
        <dbReference type="EMBL" id="APC49479.1"/>
    </source>
</evidence>
<sequence>MKKLFFGGDIITMEKENDVAEAVLVENGQIKKVGSLAELKSYMTDPTIEKVDLQGKTLLPGFIDPHGHLAMMGPVSQMADLSKCESFDDIISTFKLYMEEKGVEKGDIVVGFSYDHNFLVEEKHPTKEILNQVSTENPIFAFHASGHVGCTNDAGLQLAGIDESTPDEEGGVIGRVEGTREPNGYLEEGSLLAMQQTLFQDTKTDIVELATIGQEIYTKNGITTVQDGATSNDYIEMFKYLAEQGNLKVDVVAYPLVVENPDAMAKNEKYAKKYHKRFKIGGYKLFLDGSPQGKTAWMTEPYEGEETYRGYAWYKDEQVKKYISRAIKDDVQLLTHSNGDAASDQLLQNYEAALEESDNPNKANLRPVMIHCQTVRNDQLDKMAELAMIPSIFIPHTYYWGDVHLKNLGHERGSRISPAKSAFDRGLVVNFHQDPPVVQPDMLETIWCAVNRITRKGVHIGPEECVSVYDAIRAVTINAAYAYFEEDQKGSIKEGKLADFVVLDQNPFKVDPIKIKDLQVLETIKEGESIYSAESVLSE</sequence>
<dbReference type="InterPro" id="IPR033932">
    <property type="entry name" value="YtcJ-like"/>
</dbReference>
<evidence type="ECO:0000313" key="3">
    <source>
        <dbReference type="EMBL" id="MBD1221153.1"/>
    </source>
</evidence>
<dbReference type="GO" id="GO:0016810">
    <property type="term" value="F:hydrolase activity, acting on carbon-nitrogen (but not peptide) bonds"/>
    <property type="evidence" value="ECO:0007669"/>
    <property type="project" value="InterPro"/>
</dbReference>
<dbReference type="KEGG" id="vhl:BME96_15320"/>
<reference evidence="3 5" key="2">
    <citation type="submission" date="2020-09" db="EMBL/GenBank/DDBJ databases">
        <title>Draft Genome Sequences of Oil-Oxidizing Bacteria Halomonas titanicae, Marinobacter lutaoensis, and Virgibacillus halodenitrificans Isolated from Highly Saline Environments.</title>
        <authorList>
            <person name="Grouzdev D.S."/>
            <person name="Sokolova D.S."/>
            <person name="Semenova E.M."/>
            <person name="Borzenkov I.A."/>
            <person name="Bidzhieva S.K."/>
            <person name="Poltaraus A.B."/>
            <person name="Nazina T.N."/>
        </authorList>
    </citation>
    <scope>NUCLEOTIDE SEQUENCE [LARGE SCALE GENOMIC DNA]</scope>
    <source>
        <strain evidence="3 5">VKM B-3472D</strain>
    </source>
</reference>
<gene>
    <name evidence="2" type="ORF">BME96_15320</name>
    <name evidence="3" type="ORF">IC602_00835</name>
</gene>